<feature type="transmembrane region" description="Helical" evidence="7">
    <location>
        <begin position="131"/>
        <end position="152"/>
    </location>
</feature>
<dbReference type="GO" id="GO:0005886">
    <property type="term" value="C:plasma membrane"/>
    <property type="evidence" value="ECO:0007669"/>
    <property type="project" value="UniProtKB-SubCell"/>
</dbReference>
<name>A0A1A8T5J3_9GAMM</name>
<evidence type="ECO:0000256" key="7">
    <source>
        <dbReference type="SAM" id="Phobius"/>
    </source>
</evidence>
<keyword evidence="2" id="KW-0813">Transport</keyword>
<dbReference type="EMBL" id="FLOC01000003">
    <property type="protein sequence ID" value="SBS27631.1"/>
    <property type="molecule type" value="Genomic_DNA"/>
</dbReference>
<feature type="transmembrane region" description="Helical" evidence="7">
    <location>
        <begin position="211"/>
        <end position="233"/>
    </location>
</feature>
<dbReference type="PROSITE" id="PS50850">
    <property type="entry name" value="MFS"/>
    <property type="match status" value="1"/>
</dbReference>
<organism evidence="9 10">
    <name type="scientific">Marinomonas aquimarina</name>
    <dbReference type="NCBI Taxonomy" id="295068"/>
    <lineage>
        <taxon>Bacteria</taxon>
        <taxon>Pseudomonadati</taxon>
        <taxon>Pseudomonadota</taxon>
        <taxon>Gammaproteobacteria</taxon>
        <taxon>Oceanospirillales</taxon>
        <taxon>Oceanospirillaceae</taxon>
        <taxon>Marinomonas</taxon>
    </lineage>
</organism>
<feature type="transmembrane region" description="Helical" evidence="7">
    <location>
        <begin position="364"/>
        <end position="384"/>
    </location>
</feature>
<feature type="transmembrane region" description="Helical" evidence="7">
    <location>
        <begin position="300"/>
        <end position="318"/>
    </location>
</feature>
<feature type="transmembrane region" description="Helical" evidence="7">
    <location>
        <begin position="74"/>
        <end position="94"/>
    </location>
</feature>
<feature type="transmembrane region" description="Helical" evidence="7">
    <location>
        <begin position="49"/>
        <end position="67"/>
    </location>
</feature>
<feature type="transmembrane region" description="Helical" evidence="7">
    <location>
        <begin position="245"/>
        <end position="268"/>
    </location>
</feature>
<dbReference type="PANTHER" id="PTHR23517:SF13">
    <property type="entry name" value="MAJOR FACILITATOR SUPERFAMILY MFS_1"/>
    <property type="match status" value="1"/>
</dbReference>
<evidence type="ECO:0000256" key="4">
    <source>
        <dbReference type="ARBA" id="ARBA00022692"/>
    </source>
</evidence>
<feature type="transmembrane region" description="Helical" evidence="7">
    <location>
        <begin position="339"/>
        <end position="358"/>
    </location>
</feature>
<dbReference type="Pfam" id="PF07690">
    <property type="entry name" value="MFS_1"/>
    <property type="match status" value="1"/>
</dbReference>
<dbReference type="InterPro" id="IPR050171">
    <property type="entry name" value="MFS_Transporters"/>
</dbReference>
<dbReference type="OrthoDB" id="7283458at2"/>
<dbReference type="PANTHER" id="PTHR23517">
    <property type="entry name" value="RESISTANCE PROTEIN MDTM, PUTATIVE-RELATED-RELATED"/>
    <property type="match status" value="1"/>
</dbReference>
<evidence type="ECO:0000256" key="2">
    <source>
        <dbReference type="ARBA" id="ARBA00022448"/>
    </source>
</evidence>
<evidence type="ECO:0000313" key="10">
    <source>
        <dbReference type="Proteomes" id="UP000092627"/>
    </source>
</evidence>
<dbReference type="GO" id="GO:0022857">
    <property type="term" value="F:transmembrane transporter activity"/>
    <property type="evidence" value="ECO:0007669"/>
    <property type="project" value="InterPro"/>
</dbReference>
<evidence type="ECO:0000256" key="6">
    <source>
        <dbReference type="ARBA" id="ARBA00023136"/>
    </source>
</evidence>
<accession>A0A1A8T5J3</accession>
<keyword evidence="3" id="KW-1003">Cell membrane</keyword>
<keyword evidence="4 7" id="KW-0812">Transmembrane</keyword>
<gene>
    <name evidence="9" type="ORF">MAQ5080_00873</name>
</gene>
<dbReference type="SUPFAM" id="SSF103473">
    <property type="entry name" value="MFS general substrate transporter"/>
    <property type="match status" value="1"/>
</dbReference>
<evidence type="ECO:0000256" key="3">
    <source>
        <dbReference type="ARBA" id="ARBA00022475"/>
    </source>
</evidence>
<evidence type="ECO:0000256" key="5">
    <source>
        <dbReference type="ARBA" id="ARBA00022989"/>
    </source>
</evidence>
<dbReference type="InterPro" id="IPR020846">
    <property type="entry name" value="MFS_dom"/>
</dbReference>
<evidence type="ECO:0000259" key="8">
    <source>
        <dbReference type="PROSITE" id="PS50850"/>
    </source>
</evidence>
<keyword evidence="5 7" id="KW-1133">Transmembrane helix</keyword>
<keyword evidence="10" id="KW-1185">Reference proteome</keyword>
<evidence type="ECO:0000313" key="9">
    <source>
        <dbReference type="EMBL" id="SBS27631.1"/>
    </source>
</evidence>
<feature type="transmembrane region" description="Helical" evidence="7">
    <location>
        <begin position="164"/>
        <end position="183"/>
    </location>
</feature>
<dbReference type="InterPro" id="IPR011701">
    <property type="entry name" value="MFS"/>
</dbReference>
<dbReference type="Gene3D" id="1.20.1250.20">
    <property type="entry name" value="MFS general substrate transporter like domains"/>
    <property type="match status" value="2"/>
</dbReference>
<protein>
    <submittedName>
        <fullName evidence="9">Putative transporter</fullName>
    </submittedName>
</protein>
<feature type="domain" description="Major facilitator superfamily (MFS) profile" evidence="8">
    <location>
        <begin position="1"/>
        <end position="390"/>
    </location>
</feature>
<comment type="subcellular location">
    <subcellularLocation>
        <location evidence="1">Cell membrane</location>
        <topology evidence="1">Multi-pass membrane protein</topology>
    </subcellularLocation>
</comment>
<dbReference type="InterPro" id="IPR036259">
    <property type="entry name" value="MFS_trans_sf"/>
</dbReference>
<dbReference type="RefSeq" id="WP_067207108.1">
    <property type="nucleotide sequence ID" value="NZ_FLOC01000003.1"/>
</dbReference>
<reference evidence="9 10" key="1">
    <citation type="submission" date="2016-06" db="EMBL/GenBank/DDBJ databases">
        <authorList>
            <person name="Kjaerup R.B."/>
            <person name="Dalgaard T.S."/>
            <person name="Juul-Madsen H.R."/>
        </authorList>
    </citation>
    <scope>NUCLEOTIDE SEQUENCE [LARGE SCALE GENOMIC DNA]</scope>
    <source>
        <strain evidence="9 10">CECT 5080</strain>
    </source>
</reference>
<proteinExistence type="predicted"/>
<feature type="transmembrane region" description="Helical" evidence="7">
    <location>
        <begin position="275"/>
        <end position="294"/>
    </location>
</feature>
<dbReference type="STRING" id="295068.MAQ5080_00873"/>
<feature type="transmembrane region" description="Helical" evidence="7">
    <location>
        <begin position="100"/>
        <end position="122"/>
    </location>
</feature>
<dbReference type="AlphaFoldDB" id="A0A1A8T5J3"/>
<sequence length="398" mass="41606">MNSPKQTYSFIGSSLSLIVLFVASATPIPLYGLYRAADGLSYQDLSLSSVVYFIGALISLLFLGRLSNHFGRRLTTILALLFGILGCAAMLFIHDAGPLLLGRFFQGLSCGLASSAIASWIVDTSHGIPKWIAPAVVGCGPMTGLTIGGVGSGLLVDFAPDPRILPFATIIALLALVIFMVCFGKETVNRIPGAFRSLKPQIALPESARKAFPIAAVTFVCTWALGGFFQAFGPAMAHEQLHSDSAVAAALVFASVMAPSFIGASIAGRFQPRQVQVFGMLSFTLSLAGLLLSLQIGTLVGFLVASVLAGTAQGAILTGSIRSMVAELTTEERAGTFSVIYFTSYTGAAVPTLLAGQFSSSYSLLQVACAYGVLAAVGCVIVILGTRHQARRQAYSNA</sequence>
<dbReference type="Proteomes" id="UP000092627">
    <property type="component" value="Unassembled WGS sequence"/>
</dbReference>
<evidence type="ECO:0000256" key="1">
    <source>
        <dbReference type="ARBA" id="ARBA00004651"/>
    </source>
</evidence>
<keyword evidence="6 7" id="KW-0472">Membrane</keyword>